<dbReference type="PATRIC" id="fig|762967.3.peg.1153"/>
<evidence type="ECO:0000256" key="7">
    <source>
        <dbReference type="ARBA" id="ARBA00023125"/>
    </source>
</evidence>
<keyword evidence="13" id="KW-1185">Reference proteome</keyword>
<evidence type="ECO:0000313" key="12">
    <source>
        <dbReference type="EMBL" id="EHY31170.1"/>
    </source>
</evidence>
<keyword evidence="6 9" id="KW-0731">Sigma factor</keyword>
<comment type="caution">
    <text evidence="12">The sequence shown here is derived from an EMBL/GenBank/DDBJ whole genome shotgun (WGS) entry which is preliminary data.</text>
</comment>
<sequence length="436" mass="47605">MHAELQAVLAQQQKLSAEQQQGLKLLQLPAEALCAEAALWMEENPLLERVDPEDGIPGVYEAWPGGPRPEGDFQEDADTPAEETLRGMLREQLLLSELTEDVRDAVRDLIDEVDDDGFLNPTPEDLASIDPSRPATLWDEAIIALRSFDPAGIACAGPVEAVREQIARLARAGELTQDATEALAHLFGEHLQAFASLLQTSGPARADAARALGLSPDVLDEVLWALPLLDPHPGRPWADAAPTVLPEFFVECREGRWVALENPAASPRLRLASPSVSGGPAWTAALQEARQLIARIDMRRETLRRIFTLLVSRQQGFFTEGPSALTPLTQKDVAEILGLAESTVSRAMAGKYFQCRAGTFEWRRLLAQAAEGGCSTDAVRARILALIAAEDPTKPLSDAAIEEQLASEGIIVARRTIAKYREMEGIPSTRQRRRKS</sequence>
<keyword evidence="3 9" id="KW-0808">Transferase</keyword>
<dbReference type="AlphaFoldDB" id="H3KFE9"/>
<evidence type="ECO:0000256" key="5">
    <source>
        <dbReference type="ARBA" id="ARBA00023015"/>
    </source>
</evidence>
<keyword evidence="2 9" id="KW-0240">DNA-directed RNA polymerase</keyword>
<dbReference type="GO" id="GO:0006352">
    <property type="term" value="P:DNA-templated transcription initiation"/>
    <property type="evidence" value="ECO:0007669"/>
    <property type="project" value="InterPro"/>
</dbReference>
<dbReference type="Pfam" id="PF04963">
    <property type="entry name" value="Sigma54_CBD"/>
    <property type="match status" value="1"/>
</dbReference>
<dbReference type="InterPro" id="IPR007634">
    <property type="entry name" value="RNA_pol_sigma_54_DNA-bd"/>
</dbReference>
<dbReference type="EMBL" id="AFBQ01000210">
    <property type="protein sequence ID" value="EHY31170.1"/>
    <property type="molecule type" value="Genomic_DNA"/>
</dbReference>
<dbReference type="GO" id="GO:0016987">
    <property type="term" value="F:sigma factor activity"/>
    <property type="evidence" value="ECO:0007669"/>
    <property type="project" value="UniProtKB-KW"/>
</dbReference>
<keyword evidence="4 9" id="KW-0548">Nucleotidyltransferase</keyword>
<dbReference type="Gene3D" id="1.10.10.60">
    <property type="entry name" value="Homeodomain-like"/>
    <property type="match status" value="1"/>
</dbReference>
<dbReference type="GO" id="GO:0003677">
    <property type="term" value="F:DNA binding"/>
    <property type="evidence" value="ECO:0007669"/>
    <property type="project" value="UniProtKB-KW"/>
</dbReference>
<evidence type="ECO:0000256" key="4">
    <source>
        <dbReference type="ARBA" id="ARBA00022695"/>
    </source>
</evidence>
<dbReference type="InterPro" id="IPR007046">
    <property type="entry name" value="RNA_pol_sigma_54_core-bd"/>
</dbReference>
<dbReference type="Pfam" id="PF00309">
    <property type="entry name" value="Sigma54_AID"/>
    <property type="match status" value="1"/>
</dbReference>
<dbReference type="PANTHER" id="PTHR32248:SF4">
    <property type="entry name" value="RNA POLYMERASE SIGMA-54 FACTOR"/>
    <property type="match status" value="1"/>
</dbReference>
<evidence type="ECO:0000259" key="10">
    <source>
        <dbReference type="Pfam" id="PF04552"/>
    </source>
</evidence>
<dbReference type="PROSITE" id="PS50044">
    <property type="entry name" value="SIGMA54_3"/>
    <property type="match status" value="1"/>
</dbReference>
<name>H3KFE9_9BURK</name>
<evidence type="ECO:0000256" key="6">
    <source>
        <dbReference type="ARBA" id="ARBA00023082"/>
    </source>
</evidence>
<dbReference type="PRINTS" id="PR00045">
    <property type="entry name" value="SIGMA54FCT"/>
</dbReference>
<accession>H3KFE9</accession>
<dbReference type="GO" id="GO:0001216">
    <property type="term" value="F:DNA-binding transcription activator activity"/>
    <property type="evidence" value="ECO:0007669"/>
    <property type="project" value="InterPro"/>
</dbReference>
<comment type="function">
    <text evidence="9">Sigma factors are initiation factors that promote the attachment of RNA polymerase to specific initiation sites and are then released.</text>
</comment>
<protein>
    <recommendedName>
        <fullName evidence="9">RNA polymerase sigma-54 factor</fullName>
    </recommendedName>
</protein>
<dbReference type="STRING" id="762967.HMPREF9440_01466"/>
<dbReference type="GO" id="GO:0016779">
    <property type="term" value="F:nucleotidyltransferase activity"/>
    <property type="evidence" value="ECO:0007669"/>
    <property type="project" value="UniProtKB-KW"/>
</dbReference>
<dbReference type="HOGENOM" id="CLU_020569_1_0_4"/>
<evidence type="ECO:0000259" key="11">
    <source>
        <dbReference type="Pfam" id="PF04963"/>
    </source>
</evidence>
<dbReference type="PROSITE" id="PS00718">
    <property type="entry name" value="SIGMA54_2"/>
    <property type="match status" value="1"/>
</dbReference>
<dbReference type="PANTHER" id="PTHR32248">
    <property type="entry name" value="RNA POLYMERASE SIGMA-54 FACTOR"/>
    <property type="match status" value="1"/>
</dbReference>
<feature type="domain" description="RNA polymerase sigma factor 54 DNA-binding" evidence="10">
    <location>
        <begin position="284"/>
        <end position="434"/>
    </location>
</feature>
<evidence type="ECO:0000256" key="9">
    <source>
        <dbReference type="PIRNR" id="PIRNR000774"/>
    </source>
</evidence>
<dbReference type="Proteomes" id="UP000004956">
    <property type="component" value="Unassembled WGS sequence"/>
</dbReference>
<keyword evidence="8 9" id="KW-0804">Transcription</keyword>
<organism evidence="12 13">
    <name type="scientific">Sutterella parvirubra YIT 11816</name>
    <dbReference type="NCBI Taxonomy" id="762967"/>
    <lineage>
        <taxon>Bacteria</taxon>
        <taxon>Pseudomonadati</taxon>
        <taxon>Pseudomonadota</taxon>
        <taxon>Betaproteobacteria</taxon>
        <taxon>Burkholderiales</taxon>
        <taxon>Sutterellaceae</taxon>
        <taxon>Sutterella</taxon>
    </lineage>
</organism>
<dbReference type="PIRSF" id="PIRSF000774">
    <property type="entry name" value="RpoN"/>
    <property type="match status" value="1"/>
</dbReference>
<dbReference type="InterPro" id="IPR000394">
    <property type="entry name" value="RNA_pol_sigma_54"/>
</dbReference>
<proteinExistence type="inferred from homology"/>
<dbReference type="InterPro" id="IPR038709">
    <property type="entry name" value="RpoN_core-bd_sf"/>
</dbReference>
<evidence type="ECO:0000256" key="3">
    <source>
        <dbReference type="ARBA" id="ARBA00022679"/>
    </source>
</evidence>
<feature type="domain" description="RNA polymerase sigma factor 54 core-binding" evidence="11">
    <location>
        <begin position="80"/>
        <end position="272"/>
    </location>
</feature>
<dbReference type="GO" id="GO:0000428">
    <property type="term" value="C:DNA-directed RNA polymerase complex"/>
    <property type="evidence" value="ECO:0007669"/>
    <property type="project" value="UniProtKB-KW"/>
</dbReference>
<keyword evidence="7 9" id="KW-0238">DNA-binding</keyword>
<evidence type="ECO:0000256" key="1">
    <source>
        <dbReference type="ARBA" id="ARBA00008798"/>
    </source>
</evidence>
<keyword evidence="5 9" id="KW-0805">Transcription regulation</keyword>
<evidence type="ECO:0000256" key="2">
    <source>
        <dbReference type="ARBA" id="ARBA00022478"/>
    </source>
</evidence>
<dbReference type="Gene3D" id="1.10.10.1330">
    <property type="entry name" value="RNA polymerase sigma-54 factor, core-binding domain"/>
    <property type="match status" value="1"/>
</dbReference>
<reference evidence="12 13" key="1">
    <citation type="submission" date="2011-11" db="EMBL/GenBank/DDBJ databases">
        <authorList>
            <person name="Weinstock G."/>
            <person name="Sodergren E."/>
            <person name="Clifton S."/>
            <person name="Fulton L."/>
            <person name="Fulton B."/>
            <person name="Courtney L."/>
            <person name="Fronick C."/>
            <person name="Harrison M."/>
            <person name="Strong C."/>
            <person name="Farmer C."/>
            <person name="Delahaunty K."/>
            <person name="Markovic C."/>
            <person name="Hall O."/>
            <person name="Minx P."/>
            <person name="Tomlinson C."/>
            <person name="Mitreva M."/>
            <person name="Hou S."/>
            <person name="Chen J."/>
            <person name="Wollam A."/>
            <person name="Pepin K.H."/>
            <person name="Johnson M."/>
            <person name="Bhonagiri V."/>
            <person name="Zhang X."/>
            <person name="Suruliraj S."/>
            <person name="Warren W."/>
            <person name="Chinwalla A."/>
            <person name="Mardis E.R."/>
            <person name="Wilson R.K."/>
        </authorList>
    </citation>
    <scope>NUCLEOTIDE SEQUENCE [LARGE SCALE GENOMIC DNA]</scope>
    <source>
        <strain evidence="12 13">YIT 11816</strain>
    </source>
</reference>
<evidence type="ECO:0000256" key="8">
    <source>
        <dbReference type="ARBA" id="ARBA00023163"/>
    </source>
</evidence>
<gene>
    <name evidence="12" type="ORF">HMPREF9440_01466</name>
</gene>
<comment type="similarity">
    <text evidence="1 9">Belongs to the sigma-54 factor family.</text>
</comment>
<evidence type="ECO:0000313" key="13">
    <source>
        <dbReference type="Proteomes" id="UP000004956"/>
    </source>
</evidence>
<dbReference type="Pfam" id="PF04552">
    <property type="entry name" value="Sigma54_DBD"/>
    <property type="match status" value="1"/>
</dbReference>